<reference evidence="2 3" key="1">
    <citation type="submission" date="2011-03" db="EMBL/GenBank/DDBJ databases">
        <title>Deep-sequencing identification of multiple resistance mechanism for the high antibiotic-resistance strain Streptococcus suis R61.</title>
        <authorList>
            <person name="Hu P."/>
            <person name="Yang M."/>
            <person name="Jin M."/>
            <person name="Xiao J."/>
        </authorList>
    </citation>
    <scope>NUCLEOTIDE SEQUENCE [LARGE SCALE GENOMIC DNA]</scope>
    <source>
        <strain evidence="2 3">R61</strain>
    </source>
</reference>
<comment type="caution">
    <text evidence="2">The sequence shown here is derived from an EMBL/GenBank/DDBJ whole genome shotgun (WGS) entry which is preliminary data.</text>
</comment>
<feature type="compositionally biased region" description="Polar residues" evidence="1">
    <location>
        <begin position="8"/>
        <end position="21"/>
    </location>
</feature>
<evidence type="ECO:0000256" key="1">
    <source>
        <dbReference type="SAM" id="MobiDB-lite"/>
    </source>
</evidence>
<organism evidence="2 3">
    <name type="scientific">Streptococcus suis R61</name>
    <dbReference type="NCBI Taxonomy" id="996306"/>
    <lineage>
        <taxon>Bacteria</taxon>
        <taxon>Bacillati</taxon>
        <taxon>Bacillota</taxon>
        <taxon>Bacilli</taxon>
        <taxon>Lactobacillales</taxon>
        <taxon>Streptococcaceae</taxon>
        <taxon>Streptococcus</taxon>
    </lineage>
</organism>
<dbReference type="AlphaFoldDB" id="A0AA87K375"/>
<dbReference type="Proteomes" id="UP000004014">
    <property type="component" value="Unassembled WGS sequence"/>
</dbReference>
<evidence type="ECO:0000313" key="2">
    <source>
        <dbReference type="EMBL" id="EHC02101.1"/>
    </source>
</evidence>
<proteinExistence type="predicted"/>
<accession>A0AA87K375</accession>
<name>A0AA87K375_STRSU</name>
<evidence type="ECO:0000313" key="3">
    <source>
        <dbReference type="Proteomes" id="UP000004014"/>
    </source>
</evidence>
<feature type="region of interest" description="Disordered" evidence="1">
    <location>
        <begin position="1"/>
        <end position="45"/>
    </location>
</feature>
<dbReference type="EMBL" id="AEYY01000041">
    <property type="protein sequence ID" value="EHC02101.1"/>
    <property type="molecule type" value="Genomic_DNA"/>
</dbReference>
<gene>
    <name evidence="2" type="ORF">SSUR61_1514</name>
</gene>
<protein>
    <submittedName>
        <fullName evidence="2">Uncharacterized protein</fullName>
    </submittedName>
</protein>
<sequence>MAAAEGKQANQHQNLKQSMSNGGVRLVLPLHHLPNKTKNSNGELL</sequence>
<feature type="compositionally biased region" description="Polar residues" evidence="1">
    <location>
        <begin position="36"/>
        <end position="45"/>
    </location>
</feature>